<dbReference type="PANTHER" id="PTHR38110">
    <property type="entry name" value="CHROMOSOME 23, WHOLE GENOME SHOTGUN SEQUENCE"/>
    <property type="match status" value="1"/>
</dbReference>
<evidence type="ECO:0000259" key="1">
    <source>
        <dbReference type="Pfam" id="PF13622"/>
    </source>
</evidence>
<dbReference type="Pfam" id="PF20789">
    <property type="entry name" value="4HBT_3C"/>
    <property type="match status" value="1"/>
</dbReference>
<dbReference type="Proteomes" id="UP000243528">
    <property type="component" value="Unassembled WGS sequence"/>
</dbReference>
<evidence type="ECO:0000313" key="3">
    <source>
        <dbReference type="EMBL" id="PSL08359.1"/>
    </source>
</evidence>
<dbReference type="SUPFAM" id="SSF54637">
    <property type="entry name" value="Thioesterase/thiol ester dehydrase-isomerase"/>
    <property type="match status" value="2"/>
</dbReference>
<reference evidence="3 4" key="1">
    <citation type="submission" date="2018-03" db="EMBL/GenBank/DDBJ databases">
        <title>Genomic Encyclopedia of Archaeal and Bacterial Type Strains, Phase II (KMG-II): from individual species to whole genera.</title>
        <authorList>
            <person name="Goeker M."/>
        </authorList>
    </citation>
    <scope>NUCLEOTIDE SEQUENCE [LARGE SCALE GENOMIC DNA]</scope>
    <source>
        <strain evidence="3 4">DSM 45211</strain>
    </source>
</reference>
<keyword evidence="4" id="KW-1185">Reference proteome</keyword>
<dbReference type="InterPro" id="IPR052389">
    <property type="entry name" value="Sec_Metab_Biosynth-Assoc"/>
</dbReference>
<feature type="domain" description="Acyl-CoA thioesterase-like N-terminal HotDog" evidence="1">
    <location>
        <begin position="23"/>
        <end position="104"/>
    </location>
</feature>
<evidence type="ECO:0000259" key="2">
    <source>
        <dbReference type="Pfam" id="PF20789"/>
    </source>
</evidence>
<dbReference type="InterPro" id="IPR042171">
    <property type="entry name" value="Acyl-CoA_hotdog"/>
</dbReference>
<dbReference type="InterPro" id="IPR049450">
    <property type="entry name" value="ACOT8-like_C"/>
</dbReference>
<dbReference type="EMBL" id="PYGE01000001">
    <property type="protein sequence ID" value="PSL08359.1"/>
    <property type="molecule type" value="Genomic_DNA"/>
</dbReference>
<dbReference type="InterPro" id="IPR029069">
    <property type="entry name" value="HotDog_dom_sf"/>
</dbReference>
<feature type="domain" description="Acyl-CoA thioesterase-like C-terminal" evidence="2">
    <location>
        <begin position="127"/>
        <end position="261"/>
    </location>
</feature>
<gene>
    <name evidence="3" type="ORF">CLV30_101330</name>
</gene>
<protein>
    <submittedName>
        <fullName evidence="3">Acyl-CoA thioesterase</fullName>
    </submittedName>
</protein>
<dbReference type="AlphaFoldDB" id="A0A2P8EFX4"/>
<dbReference type="Pfam" id="PF13622">
    <property type="entry name" value="4HBT_3"/>
    <property type="match status" value="1"/>
</dbReference>
<sequence>MPDFNDASATHRLAPGHHTVDIDSTWAVGDVPNGGYLLAMMLRAALAEAAHPHPVSTTAHFLTPPTSGPADVHVTVLRTGRTIETLRVSLLQEETPRVELVVTVSTLTRSAPVEWVGPLPEAVAPVDDCVPAVVDLPDGTHVGLLEHVDIRLDPQTLGWFSGRPAGQLSMRGHVRLADGTQPDPVVLALAVDALPPTVFGLGRLGWAPTVELSVLTRGLPAPGWLTVHLRGRLVRDGWFDEEAEVYDAEGALVAQSRQLARIRVT</sequence>
<dbReference type="Gene3D" id="2.40.160.210">
    <property type="entry name" value="Acyl-CoA thioesterase, double hotdog domain"/>
    <property type="match status" value="1"/>
</dbReference>
<comment type="caution">
    <text evidence="3">The sequence shown here is derived from an EMBL/GenBank/DDBJ whole genome shotgun (WGS) entry which is preliminary data.</text>
</comment>
<dbReference type="PANTHER" id="PTHR38110:SF1">
    <property type="entry name" value="THIOESTERASE DOMAIN-CONTAINING PROTEIN"/>
    <property type="match status" value="1"/>
</dbReference>
<accession>A0A2P8EFX4</accession>
<evidence type="ECO:0000313" key="4">
    <source>
        <dbReference type="Proteomes" id="UP000243528"/>
    </source>
</evidence>
<dbReference type="RefSeq" id="WP_165358402.1">
    <property type="nucleotide sequence ID" value="NZ_ML142897.1"/>
</dbReference>
<proteinExistence type="predicted"/>
<dbReference type="InterPro" id="IPR049449">
    <property type="entry name" value="TesB_ACOT8-like_N"/>
</dbReference>
<name>A0A2P8EFX4_9ACTN</name>
<organism evidence="3 4">
    <name type="scientific">Haloactinopolyspora alba</name>
    <dbReference type="NCBI Taxonomy" id="648780"/>
    <lineage>
        <taxon>Bacteria</taxon>
        <taxon>Bacillati</taxon>
        <taxon>Actinomycetota</taxon>
        <taxon>Actinomycetes</taxon>
        <taxon>Jiangellales</taxon>
        <taxon>Jiangellaceae</taxon>
        <taxon>Haloactinopolyspora</taxon>
    </lineage>
</organism>